<gene>
    <name evidence="1" type="ORF">ENN26_09690</name>
</gene>
<name>A0A7C1GDQ8_9CREN</name>
<sequence length="64" mass="7261">MSFARWGSSVVMVKPTSTWEMWFFNMSMSLVTNGDFVCTLTLKPLCRRICRPLLVSPSVASIGW</sequence>
<evidence type="ECO:0000313" key="1">
    <source>
        <dbReference type="EMBL" id="HDP16028.1"/>
    </source>
</evidence>
<protein>
    <submittedName>
        <fullName evidence="1">Uncharacterized protein</fullName>
    </submittedName>
</protein>
<comment type="caution">
    <text evidence="1">The sequence shown here is derived from an EMBL/GenBank/DDBJ whole genome shotgun (WGS) entry which is preliminary data.</text>
</comment>
<organism evidence="1">
    <name type="scientific">Thermofilum adornatum</name>
    <dbReference type="NCBI Taxonomy" id="1365176"/>
    <lineage>
        <taxon>Archaea</taxon>
        <taxon>Thermoproteota</taxon>
        <taxon>Thermoprotei</taxon>
        <taxon>Thermofilales</taxon>
        <taxon>Thermofilaceae</taxon>
        <taxon>Thermofilum</taxon>
    </lineage>
</organism>
<reference evidence="1" key="1">
    <citation type="journal article" date="2020" name="mSystems">
        <title>Genome- and Community-Level Interaction Insights into Carbon Utilization and Element Cycling Functions of Hydrothermarchaeota in Hydrothermal Sediment.</title>
        <authorList>
            <person name="Zhou Z."/>
            <person name="Liu Y."/>
            <person name="Xu W."/>
            <person name="Pan J."/>
            <person name="Luo Z.H."/>
            <person name="Li M."/>
        </authorList>
    </citation>
    <scope>NUCLEOTIDE SEQUENCE [LARGE SCALE GENOMIC DNA]</scope>
    <source>
        <strain evidence="1">SpSt-116</strain>
    </source>
</reference>
<dbReference type="EMBL" id="DSAY01000181">
    <property type="protein sequence ID" value="HDP16028.1"/>
    <property type="molecule type" value="Genomic_DNA"/>
</dbReference>
<accession>A0A7C1GDQ8</accession>
<dbReference type="AlphaFoldDB" id="A0A7C1GDQ8"/>
<proteinExistence type="predicted"/>